<evidence type="ECO:0000313" key="10">
    <source>
        <dbReference type="EMBL" id="GHK50536.1"/>
    </source>
</evidence>
<dbReference type="GO" id="GO:0005886">
    <property type="term" value="C:plasma membrane"/>
    <property type="evidence" value="ECO:0007669"/>
    <property type="project" value="TreeGrafter"/>
</dbReference>
<feature type="signal peptide" evidence="8">
    <location>
        <begin position="1"/>
        <end position="29"/>
    </location>
</feature>
<evidence type="ECO:0000259" key="9">
    <source>
        <dbReference type="Pfam" id="PF04234"/>
    </source>
</evidence>
<keyword evidence="4 7" id="KW-0732">Signal</keyword>
<evidence type="ECO:0000256" key="2">
    <source>
        <dbReference type="ARBA" id="ARBA00010509"/>
    </source>
</evidence>
<dbReference type="InterPro" id="IPR032694">
    <property type="entry name" value="CopC/D"/>
</dbReference>
<protein>
    <recommendedName>
        <fullName evidence="7">Copper resistance protein C</fullName>
    </recommendedName>
</protein>
<evidence type="ECO:0000256" key="5">
    <source>
        <dbReference type="ARBA" id="ARBA00022764"/>
    </source>
</evidence>
<name>A0A919HUV2_KLEPN</name>
<comment type="caution">
    <text evidence="10">The sequence shown here is derived from an EMBL/GenBank/DDBJ whole genome shotgun (WGS) entry which is preliminary data.</text>
</comment>
<dbReference type="InterPro" id="IPR007348">
    <property type="entry name" value="CopC_dom"/>
</dbReference>
<evidence type="ECO:0000256" key="4">
    <source>
        <dbReference type="ARBA" id="ARBA00022729"/>
    </source>
</evidence>
<feature type="domain" description="CopC" evidence="9">
    <location>
        <begin position="30"/>
        <end position="126"/>
    </location>
</feature>
<comment type="similarity">
    <text evidence="2 7">Belongs to the CopC family.</text>
</comment>
<evidence type="ECO:0000256" key="1">
    <source>
        <dbReference type="ARBA" id="ARBA00004418"/>
    </source>
</evidence>
<dbReference type="Proteomes" id="UP000655094">
    <property type="component" value="Unassembled WGS sequence"/>
</dbReference>
<dbReference type="GO" id="GO:0042597">
    <property type="term" value="C:periplasmic space"/>
    <property type="evidence" value="ECO:0007669"/>
    <property type="project" value="UniProtKB-SubCell"/>
</dbReference>
<dbReference type="NCBIfam" id="NF033814">
    <property type="entry name" value="copper_CopC"/>
    <property type="match status" value="1"/>
</dbReference>
<dbReference type="PANTHER" id="PTHR34820">
    <property type="entry name" value="INNER MEMBRANE PROTEIN YEBZ"/>
    <property type="match status" value="1"/>
</dbReference>
<dbReference type="InterPro" id="IPR047685">
    <property type="entry name" value="CopC-like"/>
</dbReference>
<keyword evidence="6 7" id="KW-0186">Copper</keyword>
<evidence type="ECO:0000256" key="6">
    <source>
        <dbReference type="ARBA" id="ARBA00023008"/>
    </source>
</evidence>
<evidence type="ECO:0000256" key="8">
    <source>
        <dbReference type="SAM" id="SignalP"/>
    </source>
</evidence>
<comment type="subcellular location">
    <subcellularLocation>
        <location evidence="1 7">Periplasm</location>
    </subcellularLocation>
</comment>
<dbReference type="FunFam" id="2.60.40.1220:FF:000001">
    <property type="entry name" value="CopC domain-containing protein YobA"/>
    <property type="match status" value="1"/>
</dbReference>
<proteinExistence type="inferred from homology"/>
<accession>A0A919HUV2</accession>
<comment type="function">
    <text evidence="7">Involved in copper resistance.</text>
</comment>
<dbReference type="InterPro" id="IPR014756">
    <property type="entry name" value="Ig_E-set"/>
</dbReference>
<dbReference type="AlphaFoldDB" id="A0A919HUV2"/>
<sequence>MTNMRLLAGRALRLSVALAGMLTAAGAFAHAHLQQQIPTAGAQLSASPQTLTLSFSEGIEPAFSGVTVTGPQQHAVATGKLTRSADNPAEVTLPLAEALPPGEYTVAWHVVSVDGHKTKGQYTFSVK</sequence>
<organism evidence="10 11">
    <name type="scientific">Klebsiella pneumoniae</name>
    <dbReference type="NCBI Taxonomy" id="573"/>
    <lineage>
        <taxon>Bacteria</taxon>
        <taxon>Pseudomonadati</taxon>
        <taxon>Pseudomonadota</taxon>
        <taxon>Gammaproteobacteria</taxon>
        <taxon>Enterobacterales</taxon>
        <taxon>Enterobacteriaceae</taxon>
        <taxon>Klebsiella/Raoultella group</taxon>
        <taxon>Klebsiella</taxon>
        <taxon>Klebsiella pneumoniae complex</taxon>
    </lineage>
</organism>
<evidence type="ECO:0000256" key="7">
    <source>
        <dbReference type="RuleBase" id="RU369037"/>
    </source>
</evidence>
<dbReference type="GO" id="GO:0046688">
    <property type="term" value="P:response to copper ion"/>
    <property type="evidence" value="ECO:0007669"/>
    <property type="project" value="UniProtKB-UniRule"/>
</dbReference>
<dbReference type="Pfam" id="PF04234">
    <property type="entry name" value="CopC"/>
    <property type="match status" value="1"/>
</dbReference>
<evidence type="ECO:0000256" key="3">
    <source>
        <dbReference type="ARBA" id="ARBA00022723"/>
    </source>
</evidence>
<gene>
    <name evidence="10" type="ORF">KPZU09_02720</name>
</gene>
<dbReference type="PANTHER" id="PTHR34820:SF4">
    <property type="entry name" value="INNER MEMBRANE PROTEIN YEBZ"/>
    <property type="match status" value="1"/>
</dbReference>
<dbReference type="NCBIfam" id="NF007636">
    <property type="entry name" value="PRK10301.1"/>
    <property type="match status" value="1"/>
</dbReference>
<reference evidence="10" key="1">
    <citation type="submission" date="2020-10" db="EMBL/GenBank/DDBJ databases">
        <title>Genome Sequence of ESBL Producing Zambian Clinical Strains.</title>
        <authorList>
            <person name="Shawa M."/>
            <person name="Furuta Y."/>
            <person name="Simbotwe M."/>
            <person name="Mulenga E."/>
            <person name="Mubanga M."/>
            <person name="Mulenga G."/>
            <person name="Kaile C."/>
            <person name="Zorigt T."/>
            <person name="Hang'ombe B."/>
            <person name="Higashi H."/>
        </authorList>
    </citation>
    <scope>NUCLEOTIDE SEQUENCE</scope>
    <source>
        <strain evidence="10">Zam_UTH_09</strain>
    </source>
</reference>
<keyword evidence="3 7" id="KW-0479">Metal-binding</keyword>
<dbReference type="SUPFAM" id="SSF81296">
    <property type="entry name" value="E set domains"/>
    <property type="match status" value="1"/>
</dbReference>
<dbReference type="InterPro" id="IPR014755">
    <property type="entry name" value="Cu-Rt/internalin_Ig-like"/>
</dbReference>
<dbReference type="GO" id="GO:0005507">
    <property type="term" value="F:copper ion binding"/>
    <property type="evidence" value="ECO:0007669"/>
    <property type="project" value="UniProtKB-UniRule"/>
</dbReference>
<dbReference type="GO" id="GO:0006825">
    <property type="term" value="P:copper ion transport"/>
    <property type="evidence" value="ECO:0007669"/>
    <property type="project" value="InterPro"/>
</dbReference>
<dbReference type="EMBL" id="BNFF01000001">
    <property type="protein sequence ID" value="GHK50536.1"/>
    <property type="molecule type" value="Genomic_DNA"/>
</dbReference>
<feature type="chain" id="PRO_5036974002" description="Copper resistance protein C" evidence="8">
    <location>
        <begin position="30"/>
        <end position="127"/>
    </location>
</feature>
<dbReference type="Gene3D" id="2.60.40.1220">
    <property type="match status" value="1"/>
</dbReference>
<evidence type="ECO:0000313" key="11">
    <source>
        <dbReference type="Proteomes" id="UP000655094"/>
    </source>
</evidence>
<keyword evidence="5 7" id="KW-0574">Periplasm</keyword>